<evidence type="ECO:0000256" key="1">
    <source>
        <dbReference type="SAM" id="MobiDB-lite"/>
    </source>
</evidence>
<feature type="region of interest" description="Disordered" evidence="1">
    <location>
        <begin position="314"/>
        <end position="387"/>
    </location>
</feature>
<feature type="compositionally biased region" description="Basic residues" evidence="1">
    <location>
        <begin position="37"/>
        <end position="46"/>
    </location>
</feature>
<comment type="caution">
    <text evidence="2">The sequence shown here is derived from an EMBL/GenBank/DDBJ whole genome shotgun (WGS) entry which is preliminary data.</text>
</comment>
<gene>
    <name evidence="2" type="ORF">DPMN_023684</name>
</gene>
<dbReference type="AlphaFoldDB" id="A0A9D4LMU8"/>
<feature type="region of interest" description="Disordered" evidence="1">
    <location>
        <begin position="278"/>
        <end position="301"/>
    </location>
</feature>
<evidence type="ECO:0000313" key="2">
    <source>
        <dbReference type="EMBL" id="KAH3860764.1"/>
    </source>
</evidence>
<dbReference type="EMBL" id="JAIWYP010000002">
    <property type="protein sequence ID" value="KAH3860764.1"/>
    <property type="molecule type" value="Genomic_DNA"/>
</dbReference>
<protein>
    <submittedName>
        <fullName evidence="2">Uncharacterized protein</fullName>
    </submittedName>
</protein>
<feature type="compositionally biased region" description="Polar residues" evidence="1">
    <location>
        <begin position="131"/>
        <end position="152"/>
    </location>
</feature>
<reference evidence="2" key="1">
    <citation type="journal article" date="2019" name="bioRxiv">
        <title>The Genome of the Zebra Mussel, Dreissena polymorpha: A Resource for Invasive Species Research.</title>
        <authorList>
            <person name="McCartney M.A."/>
            <person name="Auch B."/>
            <person name="Kono T."/>
            <person name="Mallez S."/>
            <person name="Zhang Y."/>
            <person name="Obille A."/>
            <person name="Becker A."/>
            <person name="Abrahante J.E."/>
            <person name="Garbe J."/>
            <person name="Badalamenti J.P."/>
            <person name="Herman A."/>
            <person name="Mangelson H."/>
            <person name="Liachko I."/>
            <person name="Sullivan S."/>
            <person name="Sone E.D."/>
            <person name="Koren S."/>
            <person name="Silverstein K.A.T."/>
            <person name="Beckman K.B."/>
            <person name="Gohl D.M."/>
        </authorList>
    </citation>
    <scope>NUCLEOTIDE SEQUENCE</scope>
    <source>
        <strain evidence="2">Duluth1</strain>
        <tissue evidence="2">Whole animal</tissue>
    </source>
</reference>
<reference evidence="2" key="2">
    <citation type="submission" date="2020-11" db="EMBL/GenBank/DDBJ databases">
        <authorList>
            <person name="McCartney M.A."/>
            <person name="Auch B."/>
            <person name="Kono T."/>
            <person name="Mallez S."/>
            <person name="Becker A."/>
            <person name="Gohl D.M."/>
            <person name="Silverstein K.A.T."/>
            <person name="Koren S."/>
            <person name="Bechman K.B."/>
            <person name="Herman A."/>
            <person name="Abrahante J.E."/>
            <person name="Garbe J."/>
        </authorList>
    </citation>
    <scope>NUCLEOTIDE SEQUENCE</scope>
    <source>
        <strain evidence="2">Duluth1</strain>
        <tissue evidence="2">Whole animal</tissue>
    </source>
</reference>
<name>A0A9D4LMU8_DREPO</name>
<feature type="compositionally biased region" description="Polar residues" evidence="1">
    <location>
        <begin position="21"/>
        <end position="36"/>
    </location>
</feature>
<organism evidence="2 3">
    <name type="scientific">Dreissena polymorpha</name>
    <name type="common">Zebra mussel</name>
    <name type="synonym">Mytilus polymorpha</name>
    <dbReference type="NCBI Taxonomy" id="45954"/>
    <lineage>
        <taxon>Eukaryota</taxon>
        <taxon>Metazoa</taxon>
        <taxon>Spiralia</taxon>
        <taxon>Lophotrochozoa</taxon>
        <taxon>Mollusca</taxon>
        <taxon>Bivalvia</taxon>
        <taxon>Autobranchia</taxon>
        <taxon>Heteroconchia</taxon>
        <taxon>Euheterodonta</taxon>
        <taxon>Imparidentia</taxon>
        <taxon>Neoheterodontei</taxon>
        <taxon>Myida</taxon>
        <taxon>Dreissenoidea</taxon>
        <taxon>Dreissenidae</taxon>
        <taxon>Dreissena</taxon>
    </lineage>
</organism>
<feature type="compositionally biased region" description="Polar residues" evidence="1">
    <location>
        <begin position="356"/>
        <end position="366"/>
    </location>
</feature>
<evidence type="ECO:0000313" key="3">
    <source>
        <dbReference type="Proteomes" id="UP000828390"/>
    </source>
</evidence>
<feature type="compositionally biased region" description="Basic and acidic residues" evidence="1">
    <location>
        <begin position="78"/>
        <end position="90"/>
    </location>
</feature>
<dbReference type="Proteomes" id="UP000828390">
    <property type="component" value="Unassembled WGS sequence"/>
</dbReference>
<keyword evidence="3" id="KW-1185">Reference proteome</keyword>
<feature type="compositionally biased region" description="Low complexity" evidence="1">
    <location>
        <begin position="320"/>
        <end position="331"/>
    </location>
</feature>
<proteinExistence type="predicted"/>
<feature type="compositionally biased region" description="Polar residues" evidence="1">
    <location>
        <begin position="54"/>
        <end position="68"/>
    </location>
</feature>
<accession>A0A9D4LMU8</accession>
<feature type="region of interest" description="Disordered" evidence="1">
    <location>
        <begin position="21"/>
        <end position="152"/>
    </location>
</feature>
<sequence>MIQALGPTLILTWIPNSNLKKNTKSIENSPNRSNRSTPKHSPRRKTPKQEFAKSDNNVATPTTCTTDLSPLDSCVSIGDDKGDKSEEGSIRKKHSIDSVNSEDSLTSKEKGVLNAPSENKGRKLGIENEQFDSGTASIGRNINSDNFSHQDGQAMSENDIHANKVCKINTQLNNLTKLALADEEIDMTKQNHHCRPRTISKQSTSSNKSVSIEIDGDNICVTTEDLEDEVIQDDLNDEKHVIEIVCTQSNSTQNLSTANQNGLNCNKLGEVPTDNHCSRFGGVSPNRTIPPHPQSLNLSGTCDMQYLSAPDISVTRERNPSGSSTTTSGPDSQPPSPYSSSPEQSSGMWEPVINVDTPSSPESLTHNLRFPENSVSKNRSNEKKTAKEQVCGVFSVDLGKSASIKIWGGILETS</sequence>